<dbReference type="GO" id="GO:0015192">
    <property type="term" value="F:L-phenylalanine transmembrane transporter activity"/>
    <property type="evidence" value="ECO:0007669"/>
    <property type="project" value="TreeGrafter"/>
</dbReference>
<dbReference type="RefSeq" id="WP_109062222.1">
    <property type="nucleotide sequence ID" value="NZ_QETA01000004.1"/>
</dbReference>
<dbReference type="InterPro" id="IPR003439">
    <property type="entry name" value="ABC_transporter-like_ATP-bd"/>
</dbReference>
<dbReference type="SMART" id="SM00382">
    <property type="entry name" value="AAA"/>
    <property type="match status" value="1"/>
</dbReference>
<keyword evidence="3" id="KW-0547">Nucleotide-binding</keyword>
<dbReference type="PROSITE" id="PS00211">
    <property type="entry name" value="ABC_TRANSPORTER_1"/>
    <property type="match status" value="1"/>
</dbReference>
<protein>
    <submittedName>
        <fullName evidence="6">ABC transporter ATP-binding protein</fullName>
    </submittedName>
</protein>
<dbReference type="InterPro" id="IPR032823">
    <property type="entry name" value="BCA_ABC_TP_C"/>
</dbReference>
<reference evidence="7" key="1">
    <citation type="submission" date="2018-05" db="EMBL/GenBank/DDBJ databases">
        <authorList>
            <person name="Li Y."/>
        </authorList>
    </citation>
    <scope>NUCLEOTIDE SEQUENCE [LARGE SCALE GENOMIC DNA]</scope>
    <source>
        <strain evidence="7">3d-2-2</strain>
    </source>
</reference>
<evidence type="ECO:0000256" key="3">
    <source>
        <dbReference type="ARBA" id="ARBA00022741"/>
    </source>
</evidence>
<dbReference type="GO" id="GO:0016887">
    <property type="term" value="F:ATP hydrolysis activity"/>
    <property type="evidence" value="ECO:0007669"/>
    <property type="project" value="InterPro"/>
</dbReference>
<dbReference type="GO" id="GO:0005886">
    <property type="term" value="C:plasma membrane"/>
    <property type="evidence" value="ECO:0007669"/>
    <property type="project" value="TreeGrafter"/>
</dbReference>
<dbReference type="GO" id="GO:0042941">
    <property type="term" value="P:D-alanine transmembrane transport"/>
    <property type="evidence" value="ECO:0007669"/>
    <property type="project" value="TreeGrafter"/>
</dbReference>
<dbReference type="GO" id="GO:0015808">
    <property type="term" value="P:L-alanine transport"/>
    <property type="evidence" value="ECO:0007669"/>
    <property type="project" value="TreeGrafter"/>
</dbReference>
<gene>
    <name evidence="6" type="ORF">DD235_11540</name>
</gene>
<dbReference type="GO" id="GO:0015188">
    <property type="term" value="F:L-isoleucine transmembrane transporter activity"/>
    <property type="evidence" value="ECO:0007669"/>
    <property type="project" value="TreeGrafter"/>
</dbReference>
<dbReference type="PANTHER" id="PTHR45772:SF7">
    <property type="entry name" value="AMINO ACID ABC TRANSPORTER ATP-BINDING PROTEIN"/>
    <property type="match status" value="1"/>
</dbReference>
<evidence type="ECO:0000313" key="7">
    <source>
        <dbReference type="Proteomes" id="UP000245212"/>
    </source>
</evidence>
<dbReference type="SUPFAM" id="SSF52540">
    <property type="entry name" value="P-loop containing nucleoside triphosphate hydrolases"/>
    <property type="match status" value="1"/>
</dbReference>
<dbReference type="Pfam" id="PF00005">
    <property type="entry name" value="ABC_tran"/>
    <property type="match status" value="1"/>
</dbReference>
<accession>A0A2V1K0Z5</accession>
<dbReference type="GO" id="GO:0005524">
    <property type="term" value="F:ATP binding"/>
    <property type="evidence" value="ECO:0007669"/>
    <property type="project" value="UniProtKB-KW"/>
</dbReference>
<dbReference type="InterPro" id="IPR027417">
    <property type="entry name" value="P-loop_NTPase"/>
</dbReference>
<feature type="domain" description="ABC transporter" evidence="5">
    <location>
        <begin position="18"/>
        <end position="259"/>
    </location>
</feature>
<evidence type="ECO:0000256" key="2">
    <source>
        <dbReference type="ARBA" id="ARBA00022475"/>
    </source>
</evidence>
<dbReference type="Pfam" id="PF12399">
    <property type="entry name" value="BCA_ABC_TP_C"/>
    <property type="match status" value="1"/>
</dbReference>
<dbReference type="GO" id="GO:0005304">
    <property type="term" value="F:L-valine transmembrane transporter activity"/>
    <property type="evidence" value="ECO:0007669"/>
    <property type="project" value="TreeGrafter"/>
</dbReference>
<keyword evidence="2" id="KW-1003">Cell membrane</keyword>
<dbReference type="GO" id="GO:1903805">
    <property type="term" value="P:L-valine import across plasma membrane"/>
    <property type="evidence" value="ECO:0007669"/>
    <property type="project" value="TreeGrafter"/>
</dbReference>
<keyword evidence="1" id="KW-0813">Transport</keyword>
<organism evidence="6 7">
    <name type="scientific">Corticimicrobacter populi</name>
    <dbReference type="NCBI Taxonomy" id="2175229"/>
    <lineage>
        <taxon>Bacteria</taxon>
        <taxon>Pseudomonadati</taxon>
        <taxon>Pseudomonadota</taxon>
        <taxon>Betaproteobacteria</taxon>
        <taxon>Burkholderiales</taxon>
        <taxon>Alcaligenaceae</taxon>
        <taxon>Corticimicrobacter</taxon>
    </lineage>
</organism>
<dbReference type="Gene3D" id="3.40.50.300">
    <property type="entry name" value="P-loop containing nucleotide triphosphate hydrolases"/>
    <property type="match status" value="1"/>
</dbReference>
<dbReference type="PROSITE" id="PS50893">
    <property type="entry name" value="ABC_TRANSPORTER_2"/>
    <property type="match status" value="1"/>
</dbReference>
<dbReference type="InterPro" id="IPR003593">
    <property type="entry name" value="AAA+_ATPase"/>
</dbReference>
<dbReference type="InterPro" id="IPR017871">
    <property type="entry name" value="ABC_transporter-like_CS"/>
</dbReference>
<keyword evidence="4 6" id="KW-0067">ATP-binding</keyword>
<comment type="caution">
    <text evidence="6">The sequence shown here is derived from an EMBL/GenBank/DDBJ whole genome shotgun (WGS) entry which is preliminary data.</text>
</comment>
<evidence type="ECO:0000256" key="1">
    <source>
        <dbReference type="ARBA" id="ARBA00022448"/>
    </source>
</evidence>
<evidence type="ECO:0000256" key="4">
    <source>
        <dbReference type="ARBA" id="ARBA00022840"/>
    </source>
</evidence>
<dbReference type="EMBL" id="QETA01000004">
    <property type="protein sequence ID" value="PWF22698.1"/>
    <property type="molecule type" value="Genomic_DNA"/>
</dbReference>
<dbReference type="Proteomes" id="UP000245212">
    <property type="component" value="Unassembled WGS sequence"/>
</dbReference>
<keyword evidence="7" id="KW-1185">Reference proteome</keyword>
<dbReference type="InterPro" id="IPR051120">
    <property type="entry name" value="ABC_AA/LPS_Transport"/>
</dbReference>
<dbReference type="GO" id="GO:1903806">
    <property type="term" value="P:L-isoleucine import across plasma membrane"/>
    <property type="evidence" value="ECO:0007669"/>
    <property type="project" value="TreeGrafter"/>
</dbReference>
<evidence type="ECO:0000313" key="6">
    <source>
        <dbReference type="EMBL" id="PWF22698.1"/>
    </source>
</evidence>
<dbReference type="PANTHER" id="PTHR45772">
    <property type="entry name" value="CONSERVED COMPONENT OF ABC TRANSPORTER FOR NATURAL AMINO ACIDS-RELATED"/>
    <property type="match status" value="1"/>
</dbReference>
<dbReference type="CDD" id="cd03219">
    <property type="entry name" value="ABC_Mj1267_LivG_branched"/>
    <property type="match status" value="1"/>
</dbReference>
<sequence length="262" mass="28041">MTLLPGTAVPPPPPAALLRVENLSKRFGGLQAVDNVSFELAAGQMLALIGPNGAGKSTTFNLLNGQIAPDQGHIRLANIDLAGLSPREIGRQGVGRTFQTAAVFGSFSVLENIQIALLARDRRLFSFWRKAQGYRTDEAMDLLAQVGMQDSAGRLCGVLAYGDIKRVELAIALAGRPRLLLMDEPAAGMTAPERHALMALVRRLADERDMAILFTEHSLDVVFAHANSIVVLAQGRIIAAGTPGEIRTHEGVRSAYLGSTRV</sequence>
<keyword evidence="2" id="KW-0472">Membrane</keyword>
<proteinExistence type="predicted"/>
<evidence type="ECO:0000259" key="5">
    <source>
        <dbReference type="PROSITE" id="PS50893"/>
    </source>
</evidence>
<dbReference type="AlphaFoldDB" id="A0A2V1K0Z5"/>
<name>A0A2V1K0Z5_9BURK</name>